<evidence type="ECO:0000256" key="1">
    <source>
        <dbReference type="ARBA" id="ARBA00022468"/>
    </source>
</evidence>
<accession>A0A8C3C1V6</accession>
<proteinExistence type="predicted"/>
<dbReference type="Pfam" id="PF01412">
    <property type="entry name" value="ArfGap"/>
    <property type="match status" value="1"/>
</dbReference>
<evidence type="ECO:0000256" key="4">
    <source>
        <dbReference type="ARBA" id="ARBA00022833"/>
    </source>
</evidence>
<reference evidence="8" key="2">
    <citation type="submission" date="2025-08" db="UniProtKB">
        <authorList>
            <consortium name="Ensembl"/>
        </authorList>
    </citation>
    <scope>IDENTIFICATION</scope>
</reference>
<dbReference type="AlphaFoldDB" id="A0A8C3C1V6"/>
<dbReference type="GO" id="GO:0005737">
    <property type="term" value="C:cytoplasm"/>
    <property type="evidence" value="ECO:0007669"/>
    <property type="project" value="TreeGrafter"/>
</dbReference>
<keyword evidence="1" id="KW-0343">GTPase activation</keyword>
<dbReference type="Ensembl" id="ENSCMMT00000014561.1">
    <property type="protein sequence ID" value="ENSCMMP00000013229.1"/>
    <property type="gene ID" value="ENSCMMG00000008014.1"/>
</dbReference>
<evidence type="ECO:0000313" key="9">
    <source>
        <dbReference type="Proteomes" id="UP000694556"/>
    </source>
</evidence>
<dbReference type="PROSITE" id="PS50115">
    <property type="entry name" value="ARFGAP"/>
    <property type="match status" value="1"/>
</dbReference>
<dbReference type="InterPro" id="IPR037278">
    <property type="entry name" value="ARFGAP/RecO"/>
</dbReference>
<keyword evidence="3 5" id="KW-0863">Zinc-finger</keyword>
<feature type="domain" description="Arf-GAP" evidence="7">
    <location>
        <begin position="18"/>
        <end position="136"/>
    </location>
</feature>
<dbReference type="CDD" id="cd08839">
    <property type="entry name" value="ArfGap_SMAP"/>
    <property type="match status" value="1"/>
</dbReference>
<evidence type="ECO:0000256" key="5">
    <source>
        <dbReference type="PROSITE-ProRule" id="PRU00288"/>
    </source>
</evidence>
<feature type="region of interest" description="Disordered" evidence="6">
    <location>
        <begin position="141"/>
        <end position="224"/>
    </location>
</feature>
<dbReference type="FunFam" id="1.10.220.150:FF:000009">
    <property type="entry name" value="stromal membrane-associated protein 1 isoform X1"/>
    <property type="match status" value="1"/>
</dbReference>
<keyword evidence="2" id="KW-0479">Metal-binding</keyword>
<dbReference type="InterPro" id="IPR038508">
    <property type="entry name" value="ArfGAP_dom_sf"/>
</dbReference>
<keyword evidence="4" id="KW-0862">Zinc</keyword>
<dbReference type="InterPro" id="IPR051718">
    <property type="entry name" value="ARF_GTPase-activating"/>
</dbReference>
<dbReference type="Gene3D" id="1.10.220.150">
    <property type="entry name" value="Arf GTPase activating protein"/>
    <property type="match status" value="1"/>
</dbReference>
<dbReference type="SMART" id="SM00105">
    <property type="entry name" value="ArfGap"/>
    <property type="match status" value="1"/>
</dbReference>
<dbReference type="GO" id="GO:0005096">
    <property type="term" value="F:GTPase activator activity"/>
    <property type="evidence" value="ECO:0007669"/>
    <property type="project" value="UniProtKB-KW"/>
</dbReference>
<dbReference type="PANTHER" id="PTHR45705:SF8">
    <property type="entry name" value="STROMAL MEMBRANE-ASSOCIATED PROTEIN 1"/>
    <property type="match status" value="1"/>
</dbReference>
<feature type="compositionally biased region" description="Polar residues" evidence="6">
    <location>
        <begin position="141"/>
        <end position="153"/>
    </location>
</feature>
<reference evidence="8" key="3">
    <citation type="submission" date="2025-09" db="UniProtKB">
        <authorList>
            <consortium name="Ensembl"/>
        </authorList>
    </citation>
    <scope>IDENTIFICATION</scope>
</reference>
<dbReference type="Proteomes" id="UP000694556">
    <property type="component" value="Chromosome 3"/>
</dbReference>
<name>A0A8C3C1V6_CAIMO</name>
<sequence length="350" mass="38629">MATRSCREKAQKQNEQHQAILAKLLREEDNKYCADCEAKGPRWASWNTGVFICIRCAGIHRNLGVHISRVKSVNLDQWTPEQIQCMQEMGNTKARLLYEANLPENFRRPQTDQAVEFFIRDKYEKKKYYDKNAVNTFNISSSDTAQPLTSSPLQAAAEKSKAEKEKERKKEEKKREKESEKTSKQVAVEKPQKKEDQQLEAKASPKKSSEPTIDLLGLDGPAEASVTNGGTATAAALNDDLDIFGPMISNPLPAAAVSPAQALLWDDGEERDGPDCRSSPFVVVLQSASTKPAAATLSTASGDLDLFTEQTTKSEESAKKQLSKDSILSLYGTGTMQQQNAPGKSCCDCF</sequence>
<evidence type="ECO:0000256" key="2">
    <source>
        <dbReference type="ARBA" id="ARBA00022723"/>
    </source>
</evidence>
<evidence type="ECO:0000256" key="3">
    <source>
        <dbReference type="ARBA" id="ARBA00022771"/>
    </source>
</evidence>
<dbReference type="InterPro" id="IPR001164">
    <property type="entry name" value="ArfGAP_dom"/>
</dbReference>
<dbReference type="GO" id="GO:2000369">
    <property type="term" value="P:regulation of clathrin-dependent endocytosis"/>
    <property type="evidence" value="ECO:0007669"/>
    <property type="project" value="TreeGrafter"/>
</dbReference>
<evidence type="ECO:0000256" key="6">
    <source>
        <dbReference type="SAM" id="MobiDB-lite"/>
    </source>
</evidence>
<evidence type="ECO:0000313" key="8">
    <source>
        <dbReference type="Ensembl" id="ENSCMMP00000013229.1"/>
    </source>
</evidence>
<feature type="compositionally biased region" description="Basic and acidic residues" evidence="6">
    <location>
        <begin position="158"/>
        <end position="183"/>
    </location>
</feature>
<organism evidence="8 9">
    <name type="scientific">Cairina moschata</name>
    <name type="common">Muscovy duck</name>
    <dbReference type="NCBI Taxonomy" id="8855"/>
    <lineage>
        <taxon>Eukaryota</taxon>
        <taxon>Metazoa</taxon>
        <taxon>Chordata</taxon>
        <taxon>Craniata</taxon>
        <taxon>Vertebrata</taxon>
        <taxon>Euteleostomi</taxon>
        <taxon>Archelosauria</taxon>
        <taxon>Archosauria</taxon>
        <taxon>Dinosauria</taxon>
        <taxon>Saurischia</taxon>
        <taxon>Theropoda</taxon>
        <taxon>Coelurosauria</taxon>
        <taxon>Aves</taxon>
        <taxon>Neognathae</taxon>
        <taxon>Galloanserae</taxon>
        <taxon>Anseriformes</taxon>
        <taxon>Anatidae</taxon>
        <taxon>Anatinae</taxon>
        <taxon>Cairina</taxon>
    </lineage>
</organism>
<dbReference type="GO" id="GO:0008270">
    <property type="term" value="F:zinc ion binding"/>
    <property type="evidence" value="ECO:0007669"/>
    <property type="project" value="UniProtKB-KW"/>
</dbReference>
<dbReference type="InterPro" id="IPR044732">
    <property type="entry name" value="ArfGAP_SMAP1-like"/>
</dbReference>
<dbReference type="PRINTS" id="PR00405">
    <property type="entry name" value="REVINTRACTNG"/>
</dbReference>
<dbReference type="PANTHER" id="PTHR45705">
    <property type="entry name" value="FI20236P1"/>
    <property type="match status" value="1"/>
</dbReference>
<feature type="compositionally biased region" description="Basic and acidic residues" evidence="6">
    <location>
        <begin position="190"/>
        <end position="199"/>
    </location>
</feature>
<evidence type="ECO:0000259" key="7">
    <source>
        <dbReference type="PROSITE" id="PS50115"/>
    </source>
</evidence>
<dbReference type="SUPFAM" id="SSF57863">
    <property type="entry name" value="ArfGap/RecO-like zinc finger"/>
    <property type="match status" value="1"/>
</dbReference>
<keyword evidence="9" id="KW-1185">Reference proteome</keyword>
<reference evidence="8" key="1">
    <citation type="submission" date="2018-09" db="EMBL/GenBank/DDBJ databases">
        <title>Common duck and Muscovy duck high density SNP chip.</title>
        <authorList>
            <person name="Vignal A."/>
            <person name="Thebault N."/>
            <person name="Warren W.C."/>
        </authorList>
    </citation>
    <scope>NUCLEOTIDE SEQUENCE [LARGE SCALE GENOMIC DNA]</scope>
</reference>
<protein>
    <submittedName>
        <fullName evidence="8">Small ArfGAP 1</fullName>
    </submittedName>
</protein>